<proteinExistence type="inferred from homology"/>
<dbReference type="CDD" id="cd10230">
    <property type="entry name" value="ASKHA_NBD_HSP70_HYOU1"/>
    <property type="match status" value="1"/>
</dbReference>
<keyword evidence="4" id="KW-0547">Nucleotide-binding</keyword>
<keyword evidence="5" id="KW-0256">Endoplasmic reticulum</keyword>
<evidence type="ECO:0000256" key="5">
    <source>
        <dbReference type="ARBA" id="ARBA00022824"/>
    </source>
</evidence>
<feature type="compositionally biased region" description="Basic and acidic residues" evidence="10">
    <location>
        <begin position="664"/>
        <end position="694"/>
    </location>
</feature>
<comment type="subcellular location">
    <subcellularLocation>
        <location evidence="1">Endoplasmic reticulum lumen</location>
    </subcellularLocation>
</comment>
<dbReference type="Pfam" id="PF00012">
    <property type="entry name" value="HSP70"/>
    <property type="match status" value="1"/>
</dbReference>
<feature type="compositionally biased region" description="Acidic residues" evidence="10">
    <location>
        <begin position="645"/>
        <end position="663"/>
    </location>
</feature>
<dbReference type="Gene3D" id="3.90.640.10">
    <property type="entry name" value="Actin, Chain A, domain 4"/>
    <property type="match status" value="1"/>
</dbReference>
<dbReference type="InterPro" id="IPR043129">
    <property type="entry name" value="ATPase_NBD"/>
</dbReference>
<dbReference type="SUPFAM" id="SSF53067">
    <property type="entry name" value="Actin-like ATPase domain"/>
    <property type="match status" value="2"/>
</dbReference>
<dbReference type="PROSITE" id="PS51257">
    <property type="entry name" value="PROKAR_LIPOPROTEIN"/>
    <property type="match status" value="1"/>
</dbReference>
<feature type="compositionally biased region" description="Basic and acidic residues" evidence="10">
    <location>
        <begin position="706"/>
        <end position="722"/>
    </location>
</feature>
<keyword evidence="7" id="KW-0143">Chaperone</keyword>
<protein>
    <recommendedName>
        <fullName evidence="8">Hypoxia up-regulated protein 1</fullName>
    </recommendedName>
</protein>
<gene>
    <name evidence="12" type="primary">ORF118912</name>
</gene>
<dbReference type="InterPro" id="IPR013126">
    <property type="entry name" value="Hsp_70_fam"/>
</dbReference>
<evidence type="ECO:0000256" key="2">
    <source>
        <dbReference type="ARBA" id="ARBA00007381"/>
    </source>
</evidence>
<dbReference type="Gene3D" id="3.30.30.30">
    <property type="match status" value="1"/>
</dbReference>
<evidence type="ECO:0000256" key="8">
    <source>
        <dbReference type="ARBA" id="ARBA00040503"/>
    </source>
</evidence>
<feature type="compositionally biased region" description="Acidic residues" evidence="10">
    <location>
        <begin position="968"/>
        <end position="999"/>
    </location>
</feature>
<evidence type="ECO:0000256" key="7">
    <source>
        <dbReference type="ARBA" id="ARBA00023186"/>
    </source>
</evidence>
<organism evidence="12">
    <name type="scientific">Arion vulgaris</name>
    <dbReference type="NCBI Taxonomy" id="1028688"/>
    <lineage>
        <taxon>Eukaryota</taxon>
        <taxon>Metazoa</taxon>
        <taxon>Spiralia</taxon>
        <taxon>Lophotrochozoa</taxon>
        <taxon>Mollusca</taxon>
        <taxon>Gastropoda</taxon>
        <taxon>Heterobranchia</taxon>
        <taxon>Euthyneura</taxon>
        <taxon>Panpulmonata</taxon>
        <taxon>Eupulmonata</taxon>
        <taxon>Stylommatophora</taxon>
        <taxon>Helicina</taxon>
        <taxon>Arionoidea</taxon>
        <taxon>Arionidae</taxon>
        <taxon>Arion</taxon>
    </lineage>
</organism>
<comment type="similarity">
    <text evidence="2">Belongs to the heat shock protein 70 family.</text>
</comment>
<dbReference type="EMBL" id="HACG01033198">
    <property type="protein sequence ID" value="CEK80063.1"/>
    <property type="molecule type" value="Transcribed_RNA"/>
</dbReference>
<dbReference type="PANTHER" id="PTHR45639:SF3">
    <property type="entry name" value="HYPOXIA UP-REGULATED PROTEIN 1"/>
    <property type="match status" value="1"/>
</dbReference>
<feature type="region of interest" description="Disordered" evidence="10">
    <location>
        <begin position="579"/>
        <end position="723"/>
    </location>
</feature>
<dbReference type="GO" id="GO:0005788">
    <property type="term" value="C:endoplasmic reticulum lumen"/>
    <property type="evidence" value="ECO:0007669"/>
    <property type="project" value="UniProtKB-SubCell"/>
</dbReference>
<feature type="chain" id="PRO_5002127553" description="Hypoxia up-regulated protein 1" evidence="11">
    <location>
        <begin position="26"/>
        <end position="1079"/>
    </location>
</feature>
<evidence type="ECO:0000313" key="12">
    <source>
        <dbReference type="EMBL" id="CEK80063.1"/>
    </source>
</evidence>
<reference evidence="12" key="1">
    <citation type="submission" date="2014-12" db="EMBL/GenBank/DDBJ databases">
        <title>Insight into the proteome of Arion vulgaris.</title>
        <authorList>
            <person name="Aradska J."/>
            <person name="Bulat T."/>
            <person name="Smidak R."/>
            <person name="Sarate P."/>
            <person name="Gangsoo J."/>
            <person name="Sialana F."/>
            <person name="Bilban M."/>
            <person name="Lubec G."/>
        </authorList>
    </citation>
    <scope>NUCLEOTIDE SEQUENCE</scope>
    <source>
        <tissue evidence="12">Skin</tissue>
    </source>
</reference>
<dbReference type="InterPro" id="IPR018181">
    <property type="entry name" value="Heat_shock_70_CS"/>
</dbReference>
<dbReference type="GO" id="GO:0140662">
    <property type="term" value="F:ATP-dependent protein folding chaperone"/>
    <property type="evidence" value="ECO:0007669"/>
    <property type="project" value="InterPro"/>
</dbReference>
<feature type="compositionally biased region" description="Basic and acidic residues" evidence="10">
    <location>
        <begin position="626"/>
        <end position="644"/>
    </location>
</feature>
<evidence type="ECO:0000256" key="4">
    <source>
        <dbReference type="ARBA" id="ARBA00022741"/>
    </source>
</evidence>
<feature type="compositionally biased region" description="Basic residues" evidence="10">
    <location>
        <begin position="1069"/>
        <end position="1079"/>
    </location>
</feature>
<dbReference type="PRINTS" id="PR00301">
    <property type="entry name" value="HEATSHOCK70"/>
</dbReference>
<dbReference type="GO" id="GO:0030968">
    <property type="term" value="P:endoplasmic reticulum unfolded protein response"/>
    <property type="evidence" value="ECO:0007669"/>
    <property type="project" value="TreeGrafter"/>
</dbReference>
<dbReference type="GO" id="GO:0005524">
    <property type="term" value="F:ATP binding"/>
    <property type="evidence" value="ECO:0007669"/>
    <property type="project" value="UniProtKB-KW"/>
</dbReference>
<feature type="compositionally biased region" description="Basic and acidic residues" evidence="10">
    <location>
        <begin position="950"/>
        <end position="960"/>
    </location>
</feature>
<dbReference type="AlphaFoldDB" id="A0A0B7AGZ6"/>
<dbReference type="FunFam" id="3.30.30.30:FF:000004">
    <property type="entry name" value="hypoxia up-regulated protein 1"/>
    <property type="match status" value="1"/>
</dbReference>
<dbReference type="Gene3D" id="2.60.34.10">
    <property type="entry name" value="Substrate Binding Domain Of DNAk, Chain A, domain 1"/>
    <property type="match status" value="1"/>
</dbReference>
<evidence type="ECO:0000256" key="11">
    <source>
        <dbReference type="SAM" id="SignalP"/>
    </source>
</evidence>
<dbReference type="FunFam" id="1.20.1270.10:FF:000002">
    <property type="entry name" value="Heat shock 70 kDa protein 4"/>
    <property type="match status" value="1"/>
</dbReference>
<dbReference type="GO" id="GO:0034663">
    <property type="term" value="C:endoplasmic reticulum chaperone complex"/>
    <property type="evidence" value="ECO:0007669"/>
    <property type="project" value="TreeGrafter"/>
</dbReference>
<feature type="coiled-coil region" evidence="9">
    <location>
        <begin position="823"/>
        <end position="850"/>
    </location>
</feature>
<evidence type="ECO:0000256" key="3">
    <source>
        <dbReference type="ARBA" id="ARBA00022729"/>
    </source>
</evidence>
<dbReference type="PROSITE" id="PS01036">
    <property type="entry name" value="HSP70_3"/>
    <property type="match status" value="1"/>
</dbReference>
<feature type="compositionally biased region" description="Acidic residues" evidence="10">
    <location>
        <begin position="1048"/>
        <end position="1062"/>
    </location>
</feature>
<keyword evidence="3 11" id="KW-0732">Signal</keyword>
<keyword evidence="6" id="KW-0067">ATP-binding</keyword>
<feature type="region of interest" description="Disordered" evidence="10">
    <location>
        <begin position="948"/>
        <end position="1079"/>
    </location>
</feature>
<evidence type="ECO:0000256" key="10">
    <source>
        <dbReference type="SAM" id="MobiDB-lite"/>
    </source>
</evidence>
<dbReference type="InterPro" id="IPR029047">
    <property type="entry name" value="HSP70_peptide-bd_sf"/>
</dbReference>
<evidence type="ECO:0000256" key="6">
    <source>
        <dbReference type="ARBA" id="ARBA00022840"/>
    </source>
</evidence>
<feature type="signal peptide" evidence="11">
    <location>
        <begin position="1"/>
        <end position="25"/>
    </location>
</feature>
<sequence>MVRELHQRGLLVLLVLILACASVSARLAVMSIDLGGEYMKVAIVKPGVPMEIVLNRESSRKTPTIVAFRDGERHFSSQAENTALKFPQKAVGYLMQVLGRQYDDPQVDVYRSRFPYYTLLKDEDRGTVLFKIDEDTVYSCEELLAMILEKAKEYTQDFAEQEVKDAVITVPPFYNQAERRAVLTAAKLVGINVLQLMSDNAAVALNYGIFRRKNFNSTTQYYMFYDMGSTSTTATIVGYSVVKTKEGTRMESNPQLTIKGVGFDRTLGGLEFTLRLRAHLAKTFNGQKKTTLKVEENYRAMAKLLKEAERVKKVLSANVDHHAQIENLIDEKDLRIGVSRVELEDMTQDLTARVTRPIEEALKVSEITLPEITEVILMGGGTRMPKVQEILMKYLGRTELGKSINTDEAAALGAVYQAAYLGKGFKVKKFGVREGNIYPINVEFEKQRSEDDTEDKNRIIKRTIFGRMNPYPQKKVMTFNKHTKDFTFDVVYSGLEFLTEVDRKSFGTPLISRYRLTGVEEALSKNKDKAESRGIKAHFEMDGSGILTLDRVESVFEKNDTADAAEKSTWSKLGSAIGGLFSSSSDEEPKVEDSQETPGEDAFAGDSEQETTAKADGGDAAADSGSDDKKESTPDENSGKKDPPEPDQETDGSSDEQKEEGEDKTEQQDGKKEEETDKTDSEEKTEEKEKKEPTPEDGPAESGTEQADKSDKKEAETKEKAAKVVSIKENIQVVSEILDVQDFSEEKFLASKKKLTDLRKLDHAKIELEQSKNDLESFIFDFQDKLGQGPHEKCSTEDEREKLFTLLSETSDWLYEHSADAKKSEFKEKLKALKDKAQDILKRVYEVEERPKAMEALRETLNQTEFFLATVKNFSDIADPIFTQVEMDTLEKLINETRQWRDETVAAQKKLKPYDNPVLLVEDVAQRIVALERERRYLINKIKNFKPKAKPKDEKKKDENITIPDDSSTTDDTQEDTPPTDDSKVEDDDAIVVEEEDAAESVKTDEEAATEKKSDKGSVKEKKGSKKTKDKSSSSGKKRPKSKRKDDTEDAAEPEDILELDADTDKSKSGSKKKSHIEL</sequence>
<dbReference type="Gene3D" id="1.20.1270.10">
    <property type="match status" value="1"/>
</dbReference>
<feature type="compositionally biased region" description="Basic and acidic residues" evidence="10">
    <location>
        <begin position="1000"/>
        <end position="1022"/>
    </location>
</feature>
<evidence type="ECO:0000256" key="9">
    <source>
        <dbReference type="SAM" id="Coils"/>
    </source>
</evidence>
<accession>A0A0B7AGZ6</accession>
<dbReference type="PANTHER" id="PTHR45639">
    <property type="entry name" value="HSC70CB, ISOFORM G-RELATED"/>
    <property type="match status" value="1"/>
</dbReference>
<dbReference type="InterPro" id="IPR029048">
    <property type="entry name" value="HSP70_C_sf"/>
</dbReference>
<dbReference type="SUPFAM" id="SSF100934">
    <property type="entry name" value="Heat shock protein 70kD (HSP70), C-terminal subdomain"/>
    <property type="match status" value="1"/>
</dbReference>
<evidence type="ECO:0000256" key="1">
    <source>
        <dbReference type="ARBA" id="ARBA00004319"/>
    </source>
</evidence>
<keyword evidence="9" id="KW-0175">Coiled coil</keyword>
<name>A0A0B7AGZ6_9EUPU</name>
<dbReference type="Gene3D" id="3.30.420.40">
    <property type="match status" value="2"/>
</dbReference>